<dbReference type="GO" id="GO:0030150">
    <property type="term" value="P:protein import into mitochondrial matrix"/>
    <property type="evidence" value="ECO:0007669"/>
    <property type="project" value="InterPro"/>
</dbReference>
<dbReference type="FunFam" id="1.10.287.110:FF:000006">
    <property type="entry name" value="Import inner membrane translocase subunit TIM16"/>
    <property type="match status" value="1"/>
</dbReference>
<feature type="compositionally biased region" description="Polar residues" evidence="9">
    <location>
        <begin position="166"/>
        <end position="176"/>
    </location>
</feature>
<dbReference type="PANTHER" id="PTHR12388">
    <property type="entry name" value="MITOCHONDRIA ASSOCIATED GRANULOCYTE MACROPHAGE CSF SIGNALING MOLECULE"/>
    <property type="match status" value="1"/>
</dbReference>
<dbReference type="InterPro" id="IPR005341">
    <property type="entry name" value="Tim16"/>
</dbReference>
<keyword evidence="7" id="KW-0496">Mitochondrion</keyword>
<dbReference type="GeneID" id="6503932"/>
<evidence type="ECO:0000256" key="5">
    <source>
        <dbReference type="ARBA" id="ARBA00022927"/>
    </source>
</evidence>
<evidence type="ECO:0000256" key="1">
    <source>
        <dbReference type="ARBA" id="ARBA00004443"/>
    </source>
</evidence>
<dbReference type="HOGENOM" id="CLU_101461_3_0_1"/>
<sequence length="199" mass="22219">MAVITSRSIRENSYILLCSGSDFGDLYTFLSKIFHRQHRHTQTTVATGLAAMARYLAQIIILGAQTVGRAFIKTLRQEIEASREAARIHQASRSNVSRGNDVAVKGMTLLEAQQILNVKGLEDRQEIETHYKHLFQANEKPAGGSFYIQSKVYRAKERIDQELTKQSHPQDSQARQGHQAHPDSASGAQADESGQNKSR</sequence>
<feature type="region of interest" description="Disordered" evidence="9">
    <location>
        <begin position="158"/>
        <end position="199"/>
    </location>
</feature>
<keyword evidence="11" id="KW-1185">Reference proteome</keyword>
<dbReference type="EMBL" id="CH902622">
    <property type="protein sequence ID" value="EDV34315.2"/>
    <property type="molecule type" value="Genomic_DNA"/>
</dbReference>
<reference evidence="10 11" key="1">
    <citation type="journal article" date="2007" name="Nature">
        <title>Evolution of genes and genomes on the Drosophila phylogeny.</title>
        <authorList>
            <consortium name="Drosophila 12 Genomes Consortium"/>
            <person name="Clark A.G."/>
            <person name="Eisen M.B."/>
            <person name="Smith D.R."/>
            <person name="Bergman C.M."/>
            <person name="Oliver B."/>
            <person name="Markow T.A."/>
            <person name="Kaufman T.C."/>
            <person name="Kellis M."/>
            <person name="Gelbart W."/>
            <person name="Iyer V.N."/>
            <person name="Pollard D.A."/>
            <person name="Sackton T.B."/>
            <person name="Larracuente A.M."/>
            <person name="Singh N.D."/>
            <person name="Abad J.P."/>
            <person name="Abt D.N."/>
            <person name="Adryan B."/>
            <person name="Aguade M."/>
            <person name="Akashi H."/>
            <person name="Anderson W.W."/>
            <person name="Aquadro C.F."/>
            <person name="Ardell D.H."/>
            <person name="Arguello R."/>
            <person name="Artieri C.G."/>
            <person name="Barbash D.A."/>
            <person name="Barker D."/>
            <person name="Barsanti P."/>
            <person name="Batterham P."/>
            <person name="Batzoglou S."/>
            <person name="Begun D."/>
            <person name="Bhutkar A."/>
            <person name="Blanco E."/>
            <person name="Bosak S.A."/>
            <person name="Bradley R.K."/>
            <person name="Brand A.D."/>
            <person name="Brent M.R."/>
            <person name="Brooks A.N."/>
            <person name="Brown R.H."/>
            <person name="Butlin R.K."/>
            <person name="Caggese C."/>
            <person name="Calvi B.R."/>
            <person name="Bernardo de Carvalho A."/>
            <person name="Caspi A."/>
            <person name="Castrezana S."/>
            <person name="Celniker S.E."/>
            <person name="Chang J.L."/>
            <person name="Chapple C."/>
            <person name="Chatterji S."/>
            <person name="Chinwalla A."/>
            <person name="Civetta A."/>
            <person name="Clifton S.W."/>
            <person name="Comeron J.M."/>
            <person name="Costello J.C."/>
            <person name="Coyne J.A."/>
            <person name="Daub J."/>
            <person name="David R.G."/>
            <person name="Delcher A.L."/>
            <person name="Delehaunty K."/>
            <person name="Do C.B."/>
            <person name="Ebling H."/>
            <person name="Edwards K."/>
            <person name="Eickbush T."/>
            <person name="Evans J.D."/>
            <person name="Filipski A."/>
            <person name="Findeiss S."/>
            <person name="Freyhult E."/>
            <person name="Fulton L."/>
            <person name="Fulton R."/>
            <person name="Garcia A.C."/>
            <person name="Gardiner A."/>
            <person name="Garfield D.A."/>
            <person name="Garvin B.E."/>
            <person name="Gibson G."/>
            <person name="Gilbert D."/>
            <person name="Gnerre S."/>
            <person name="Godfrey J."/>
            <person name="Good R."/>
            <person name="Gotea V."/>
            <person name="Gravely B."/>
            <person name="Greenberg A.J."/>
            <person name="Griffiths-Jones S."/>
            <person name="Gross S."/>
            <person name="Guigo R."/>
            <person name="Gustafson E.A."/>
            <person name="Haerty W."/>
            <person name="Hahn M.W."/>
            <person name="Halligan D.L."/>
            <person name="Halpern A.L."/>
            <person name="Halter G.M."/>
            <person name="Han M.V."/>
            <person name="Heger A."/>
            <person name="Hillier L."/>
            <person name="Hinrichs A.S."/>
            <person name="Holmes I."/>
            <person name="Hoskins R.A."/>
            <person name="Hubisz M.J."/>
            <person name="Hultmark D."/>
            <person name="Huntley M.A."/>
            <person name="Jaffe D.B."/>
            <person name="Jagadeeshan S."/>
            <person name="Jeck W.R."/>
            <person name="Johnson J."/>
            <person name="Jones C.D."/>
            <person name="Jordan W.C."/>
            <person name="Karpen G.H."/>
            <person name="Kataoka E."/>
            <person name="Keightley P.D."/>
            <person name="Kheradpour P."/>
            <person name="Kirkness E.F."/>
            <person name="Koerich L.B."/>
            <person name="Kristiansen K."/>
            <person name="Kudrna D."/>
            <person name="Kulathinal R.J."/>
            <person name="Kumar S."/>
            <person name="Kwok R."/>
            <person name="Lander E."/>
            <person name="Langley C.H."/>
            <person name="Lapoint R."/>
            <person name="Lazzaro B.P."/>
            <person name="Lee S.J."/>
            <person name="Levesque L."/>
            <person name="Li R."/>
            <person name="Lin C.F."/>
            <person name="Lin M.F."/>
            <person name="Lindblad-Toh K."/>
            <person name="Llopart A."/>
            <person name="Long M."/>
            <person name="Low L."/>
            <person name="Lozovsky E."/>
            <person name="Lu J."/>
            <person name="Luo M."/>
            <person name="Machado C.A."/>
            <person name="Makalowski W."/>
            <person name="Marzo M."/>
            <person name="Matsuda M."/>
            <person name="Matzkin L."/>
            <person name="McAllister B."/>
            <person name="McBride C.S."/>
            <person name="McKernan B."/>
            <person name="McKernan K."/>
            <person name="Mendez-Lago M."/>
            <person name="Minx P."/>
            <person name="Mollenhauer M.U."/>
            <person name="Montooth K."/>
            <person name="Mount S.M."/>
            <person name="Mu X."/>
            <person name="Myers E."/>
            <person name="Negre B."/>
            <person name="Newfeld S."/>
            <person name="Nielsen R."/>
            <person name="Noor M.A."/>
            <person name="O'Grady P."/>
            <person name="Pachter L."/>
            <person name="Papaceit M."/>
            <person name="Parisi M.J."/>
            <person name="Parisi M."/>
            <person name="Parts L."/>
            <person name="Pedersen J.S."/>
            <person name="Pesole G."/>
            <person name="Phillippy A.M."/>
            <person name="Ponting C.P."/>
            <person name="Pop M."/>
            <person name="Porcelli D."/>
            <person name="Powell J.R."/>
            <person name="Prohaska S."/>
            <person name="Pruitt K."/>
            <person name="Puig M."/>
            <person name="Quesneville H."/>
            <person name="Ram K.R."/>
            <person name="Rand D."/>
            <person name="Rasmussen M.D."/>
            <person name="Reed L.K."/>
            <person name="Reenan R."/>
            <person name="Reily A."/>
            <person name="Remington K.A."/>
            <person name="Rieger T.T."/>
            <person name="Ritchie M.G."/>
            <person name="Robin C."/>
            <person name="Rogers Y.H."/>
            <person name="Rohde C."/>
            <person name="Rozas J."/>
            <person name="Rubenfield M.J."/>
            <person name="Ruiz A."/>
            <person name="Russo S."/>
            <person name="Salzberg S.L."/>
            <person name="Sanchez-Gracia A."/>
            <person name="Saranga D.J."/>
            <person name="Sato H."/>
            <person name="Schaeffer S.W."/>
            <person name="Schatz M.C."/>
            <person name="Schlenke T."/>
            <person name="Schwartz R."/>
            <person name="Segarra C."/>
            <person name="Singh R.S."/>
            <person name="Sirot L."/>
            <person name="Sirota M."/>
            <person name="Sisneros N.B."/>
            <person name="Smith C.D."/>
            <person name="Smith T.F."/>
            <person name="Spieth J."/>
            <person name="Stage D.E."/>
            <person name="Stark A."/>
            <person name="Stephan W."/>
            <person name="Strausberg R.L."/>
            <person name="Strempel S."/>
            <person name="Sturgill D."/>
            <person name="Sutton G."/>
            <person name="Sutton G.G."/>
            <person name="Tao W."/>
            <person name="Teichmann S."/>
            <person name="Tobari Y.N."/>
            <person name="Tomimura Y."/>
            <person name="Tsolas J.M."/>
            <person name="Valente V.L."/>
            <person name="Venter E."/>
            <person name="Venter J.C."/>
            <person name="Vicario S."/>
            <person name="Vieira F.G."/>
            <person name="Vilella A.J."/>
            <person name="Villasante A."/>
            <person name="Walenz B."/>
            <person name="Wang J."/>
            <person name="Wasserman M."/>
            <person name="Watts T."/>
            <person name="Wilson D."/>
            <person name="Wilson R.K."/>
            <person name="Wing R.A."/>
            <person name="Wolfner M.F."/>
            <person name="Wong A."/>
            <person name="Wong G.K."/>
            <person name="Wu C.I."/>
            <person name="Wu G."/>
            <person name="Yamamoto D."/>
            <person name="Yang H.P."/>
            <person name="Yang S.P."/>
            <person name="Yorke J.A."/>
            <person name="Yoshida K."/>
            <person name="Zdobnov E."/>
            <person name="Zhang P."/>
            <person name="Zhang Y."/>
            <person name="Zimin A.V."/>
            <person name="Baldwin J."/>
            <person name="Abdouelleil A."/>
            <person name="Abdulkadir J."/>
            <person name="Abebe A."/>
            <person name="Abera B."/>
            <person name="Abreu J."/>
            <person name="Acer S.C."/>
            <person name="Aftuck L."/>
            <person name="Alexander A."/>
            <person name="An P."/>
            <person name="Anderson E."/>
            <person name="Anderson S."/>
            <person name="Arachi H."/>
            <person name="Azer M."/>
            <person name="Bachantsang P."/>
            <person name="Barry A."/>
            <person name="Bayul T."/>
            <person name="Berlin A."/>
            <person name="Bessette D."/>
            <person name="Bloom T."/>
            <person name="Blye J."/>
            <person name="Boguslavskiy L."/>
            <person name="Bonnet C."/>
            <person name="Boukhgalter B."/>
            <person name="Bourzgui I."/>
            <person name="Brown A."/>
            <person name="Cahill P."/>
            <person name="Channer S."/>
            <person name="Cheshatsang Y."/>
            <person name="Chuda L."/>
            <person name="Citroen M."/>
            <person name="Collymore A."/>
            <person name="Cooke P."/>
            <person name="Costello M."/>
            <person name="D'Aco K."/>
            <person name="Daza R."/>
            <person name="De Haan G."/>
            <person name="DeGray S."/>
            <person name="DeMaso C."/>
            <person name="Dhargay N."/>
            <person name="Dooley K."/>
            <person name="Dooley E."/>
            <person name="Doricent M."/>
            <person name="Dorje P."/>
            <person name="Dorjee K."/>
            <person name="Dupes A."/>
            <person name="Elong R."/>
            <person name="Falk J."/>
            <person name="Farina A."/>
            <person name="Faro S."/>
            <person name="Ferguson D."/>
            <person name="Fisher S."/>
            <person name="Foley C.D."/>
            <person name="Franke A."/>
            <person name="Friedrich D."/>
            <person name="Gadbois L."/>
            <person name="Gearin G."/>
            <person name="Gearin C.R."/>
            <person name="Giannoukos G."/>
            <person name="Goode T."/>
            <person name="Graham J."/>
            <person name="Grandbois E."/>
            <person name="Grewal S."/>
            <person name="Gyaltsen K."/>
            <person name="Hafez N."/>
            <person name="Hagos B."/>
            <person name="Hall J."/>
            <person name="Henson C."/>
            <person name="Hollinger A."/>
            <person name="Honan T."/>
            <person name="Huard M.D."/>
            <person name="Hughes L."/>
            <person name="Hurhula B."/>
            <person name="Husby M.E."/>
            <person name="Kamat A."/>
            <person name="Kanga B."/>
            <person name="Kashin S."/>
            <person name="Khazanovich D."/>
            <person name="Kisner P."/>
            <person name="Lance K."/>
            <person name="Lara M."/>
            <person name="Lee W."/>
            <person name="Lennon N."/>
            <person name="Letendre F."/>
            <person name="LeVine R."/>
            <person name="Lipovsky A."/>
            <person name="Liu X."/>
            <person name="Liu J."/>
            <person name="Liu S."/>
            <person name="Lokyitsang T."/>
            <person name="Lokyitsang Y."/>
            <person name="Lubonja R."/>
            <person name="Lui A."/>
            <person name="MacDonald P."/>
            <person name="Magnisalis V."/>
            <person name="Maru K."/>
            <person name="Matthews C."/>
            <person name="McCusker W."/>
            <person name="McDonough S."/>
            <person name="Mehta T."/>
            <person name="Meldrim J."/>
            <person name="Meneus L."/>
            <person name="Mihai O."/>
            <person name="Mihalev A."/>
            <person name="Mihova T."/>
            <person name="Mittelman R."/>
            <person name="Mlenga V."/>
            <person name="Montmayeur A."/>
            <person name="Mulrain L."/>
            <person name="Navidi A."/>
            <person name="Naylor J."/>
            <person name="Negash T."/>
            <person name="Nguyen T."/>
            <person name="Nguyen N."/>
            <person name="Nicol R."/>
            <person name="Norbu C."/>
            <person name="Norbu N."/>
            <person name="Novod N."/>
            <person name="O'Neill B."/>
            <person name="Osman S."/>
            <person name="Markiewicz E."/>
            <person name="Oyono O.L."/>
            <person name="Patti C."/>
            <person name="Phunkhang P."/>
            <person name="Pierre F."/>
            <person name="Priest M."/>
            <person name="Raghuraman S."/>
            <person name="Rege F."/>
            <person name="Reyes R."/>
            <person name="Rise C."/>
            <person name="Rogov P."/>
            <person name="Ross K."/>
            <person name="Ryan E."/>
            <person name="Settipalli S."/>
            <person name="Shea T."/>
            <person name="Sherpa N."/>
            <person name="Shi L."/>
            <person name="Shih D."/>
            <person name="Sparrow T."/>
            <person name="Spaulding J."/>
            <person name="Stalker J."/>
            <person name="Stange-Thomann N."/>
            <person name="Stavropoulos S."/>
            <person name="Stone C."/>
            <person name="Strader C."/>
            <person name="Tesfaye S."/>
            <person name="Thomson T."/>
            <person name="Thoulutsang Y."/>
            <person name="Thoulutsang D."/>
            <person name="Topham K."/>
            <person name="Topping I."/>
            <person name="Tsamla T."/>
            <person name="Vassiliev H."/>
            <person name="Vo A."/>
            <person name="Wangchuk T."/>
            <person name="Wangdi T."/>
            <person name="Weiand M."/>
            <person name="Wilkinson J."/>
            <person name="Wilson A."/>
            <person name="Yadav S."/>
            <person name="Young G."/>
            <person name="Yu Q."/>
            <person name="Zembek L."/>
            <person name="Zhong D."/>
            <person name="Zimmer A."/>
            <person name="Zwirko Z."/>
            <person name="Jaffe D.B."/>
            <person name="Alvarez P."/>
            <person name="Brockman W."/>
            <person name="Butler J."/>
            <person name="Chin C."/>
            <person name="Gnerre S."/>
            <person name="Grabherr M."/>
            <person name="Kleber M."/>
            <person name="Mauceli E."/>
            <person name="MacCallum I."/>
        </authorList>
    </citation>
    <scope>NUCLEOTIDE SEQUENCE [LARGE SCALE GENOMIC DNA]</scope>
    <source>
        <strain evidence="11">Tucson 14024-0371.13</strain>
    </source>
</reference>
<dbReference type="Pfam" id="PF03656">
    <property type="entry name" value="Pam16"/>
    <property type="match status" value="1"/>
</dbReference>
<keyword evidence="3" id="KW-0813">Transport</keyword>
<evidence type="ECO:0000256" key="9">
    <source>
        <dbReference type="SAM" id="MobiDB-lite"/>
    </source>
</evidence>
<comment type="subcellular location">
    <subcellularLocation>
        <location evidence="1">Mitochondrion inner membrane</location>
        <topology evidence="1">Peripheral membrane protein</topology>
        <orientation evidence="1">Matrix side</orientation>
    </subcellularLocation>
</comment>
<dbReference type="FunCoup" id="B3MRB0">
    <property type="interactions" value="32"/>
</dbReference>
<dbReference type="AlphaFoldDB" id="B3MRB0"/>
<evidence type="ECO:0000256" key="4">
    <source>
        <dbReference type="ARBA" id="ARBA00022792"/>
    </source>
</evidence>
<keyword evidence="4" id="KW-0999">Mitochondrion inner membrane</keyword>
<dbReference type="OrthoDB" id="10262892at2759"/>
<dbReference type="PANTHER" id="PTHR12388:SF0">
    <property type="entry name" value="MITOCHONDRIAL IMPORT INNER MEMBRANE TRANSLOCASE SUBUNIT TIM16"/>
    <property type="match status" value="1"/>
</dbReference>
<dbReference type="GO" id="GO:0005744">
    <property type="term" value="C:TIM23 mitochondrial import inner membrane translocase complex"/>
    <property type="evidence" value="ECO:0007669"/>
    <property type="project" value="InterPro"/>
</dbReference>
<dbReference type="STRING" id="7217.B3MRB0"/>
<dbReference type="InterPro" id="IPR036869">
    <property type="entry name" value="J_dom_sf"/>
</dbReference>
<gene>
    <name evidence="10" type="primary">Dana\GF21248</name>
    <name evidence="10" type="synonym">dana_GLEANR_4463</name>
    <name evidence="10" type="ORF">GF21248</name>
</gene>
<evidence type="ECO:0000313" key="10">
    <source>
        <dbReference type="EMBL" id="EDV34315.2"/>
    </source>
</evidence>
<dbReference type="eggNOG" id="KOG3442">
    <property type="taxonomic scope" value="Eukaryota"/>
</dbReference>
<dbReference type="Gene3D" id="1.10.287.110">
    <property type="entry name" value="DnaJ domain"/>
    <property type="match status" value="1"/>
</dbReference>
<evidence type="ECO:0000256" key="7">
    <source>
        <dbReference type="ARBA" id="ARBA00023128"/>
    </source>
</evidence>
<dbReference type="InParanoid" id="B3MRB0"/>
<keyword evidence="5" id="KW-0653">Protein transport</keyword>
<dbReference type="GO" id="GO:0016787">
    <property type="term" value="F:hydrolase activity"/>
    <property type="evidence" value="ECO:0007669"/>
    <property type="project" value="UniProtKB-KW"/>
</dbReference>
<name>B3MRB0_DROAN</name>
<dbReference type="SMR" id="B3MRB0"/>
<evidence type="ECO:0000256" key="3">
    <source>
        <dbReference type="ARBA" id="ARBA00022448"/>
    </source>
</evidence>
<evidence type="ECO:0000256" key="8">
    <source>
        <dbReference type="ARBA" id="ARBA00023136"/>
    </source>
</evidence>
<evidence type="ECO:0000313" key="11">
    <source>
        <dbReference type="Proteomes" id="UP000007801"/>
    </source>
</evidence>
<evidence type="ECO:0000256" key="6">
    <source>
        <dbReference type="ARBA" id="ARBA00023010"/>
    </source>
</evidence>
<proteinExistence type="inferred from homology"/>
<protein>
    <submittedName>
        <fullName evidence="10">Uncharacterized protein</fullName>
    </submittedName>
</protein>
<dbReference type="Proteomes" id="UP000007801">
    <property type="component" value="Unassembled WGS sequence"/>
</dbReference>
<evidence type="ECO:0000256" key="2">
    <source>
        <dbReference type="ARBA" id="ARBA00008817"/>
    </source>
</evidence>
<keyword evidence="10" id="KW-0378">Hydrolase</keyword>
<organism evidence="10 11">
    <name type="scientific">Drosophila ananassae</name>
    <name type="common">Fruit fly</name>
    <dbReference type="NCBI Taxonomy" id="7217"/>
    <lineage>
        <taxon>Eukaryota</taxon>
        <taxon>Metazoa</taxon>
        <taxon>Ecdysozoa</taxon>
        <taxon>Arthropoda</taxon>
        <taxon>Hexapoda</taxon>
        <taxon>Insecta</taxon>
        <taxon>Pterygota</taxon>
        <taxon>Neoptera</taxon>
        <taxon>Endopterygota</taxon>
        <taxon>Diptera</taxon>
        <taxon>Brachycera</taxon>
        <taxon>Muscomorpha</taxon>
        <taxon>Ephydroidea</taxon>
        <taxon>Drosophilidae</taxon>
        <taxon>Drosophila</taxon>
        <taxon>Sophophora</taxon>
    </lineage>
</organism>
<accession>B3MRB0</accession>
<keyword evidence="6" id="KW-0811">Translocation</keyword>
<keyword evidence="8" id="KW-0472">Membrane</keyword>
<dbReference type="KEGG" id="dan:6503932"/>
<comment type="similarity">
    <text evidence="2">Belongs to the TIM16/PAM16 family.</text>
</comment>